<keyword evidence="2" id="KW-0201">Cytochrome c-type biogenesis</keyword>
<dbReference type="GO" id="GO:0017004">
    <property type="term" value="P:cytochrome complex assembly"/>
    <property type="evidence" value="ECO:0007669"/>
    <property type="project" value="UniProtKB-KW"/>
</dbReference>
<proteinExistence type="predicted"/>
<keyword evidence="3" id="KW-1015">Disulfide bond</keyword>
<dbReference type="RefSeq" id="WP_115169011.1">
    <property type="nucleotide sequence ID" value="NZ_UGYW01000001.1"/>
</dbReference>
<dbReference type="PANTHER" id="PTHR42852">
    <property type="entry name" value="THIOL:DISULFIDE INTERCHANGE PROTEIN DSBE"/>
    <property type="match status" value="1"/>
</dbReference>
<evidence type="ECO:0000256" key="4">
    <source>
        <dbReference type="ARBA" id="ARBA00023284"/>
    </source>
</evidence>
<organism evidence="6 7">
    <name type="scientific">Sphingobacterium spiritivorum</name>
    <name type="common">Flavobacterium spiritivorum</name>
    <dbReference type="NCBI Taxonomy" id="258"/>
    <lineage>
        <taxon>Bacteria</taxon>
        <taxon>Pseudomonadati</taxon>
        <taxon>Bacteroidota</taxon>
        <taxon>Sphingobacteriia</taxon>
        <taxon>Sphingobacteriales</taxon>
        <taxon>Sphingobacteriaceae</taxon>
        <taxon>Sphingobacterium</taxon>
    </lineage>
</organism>
<dbReference type="GO" id="GO:0016491">
    <property type="term" value="F:oxidoreductase activity"/>
    <property type="evidence" value="ECO:0007669"/>
    <property type="project" value="InterPro"/>
</dbReference>
<accession>A0A380BB42</accession>
<sequence length="472" mass="53547">MKKIVAIVLFCVYAGIAWGQATKTRVRLDMSLLKVDSMWIGLEDGKTEPQKLKPEANGMFEFSTLIERGIDARVSIDNPVKGSIFLYLEPGDDLLIKTDFKDNTSFSGKGAENARVLKELMDMYLVNYSKLDASKTPLNILYQQIEQMNKANLDFLDTNKSRVSKGFYDHQRLKFYYDALGTDVIMPYLMSQGLNKKFSEALPPGYMDLMKKIKLSDEMLTHDSYNKFVRGALPMFLRFHRLYELGRLDSASTQPETEKRAMEYEQVKKTFTGEIRNLALFGIVNNMLLSAKDVNQYKSYIQQFAADGGGQEQVAELQRVYDQALKLSAGSEPPPFTLNDLNGKQVSLKDFAGKVIYIDFWASWCSPCRYEMKNGSPKLHARFADNKDVVFLYISIDDSEDKWRHAIDEDKIEGIHLLSKGGVKSVVAKAFNISGIPRYVIIGRDGKIVDNDATRPSQDITYDKLTDALKSK</sequence>
<evidence type="ECO:0000256" key="3">
    <source>
        <dbReference type="ARBA" id="ARBA00023157"/>
    </source>
</evidence>
<evidence type="ECO:0000259" key="5">
    <source>
        <dbReference type="PROSITE" id="PS51352"/>
    </source>
</evidence>
<dbReference type="AlphaFoldDB" id="A0A380BB42"/>
<dbReference type="Gene3D" id="3.40.30.10">
    <property type="entry name" value="Glutaredoxin"/>
    <property type="match status" value="1"/>
</dbReference>
<evidence type="ECO:0000256" key="2">
    <source>
        <dbReference type="ARBA" id="ARBA00022748"/>
    </source>
</evidence>
<dbReference type="InterPro" id="IPR036249">
    <property type="entry name" value="Thioredoxin-like_sf"/>
</dbReference>
<dbReference type="Pfam" id="PF08534">
    <property type="entry name" value="Redoxin"/>
    <property type="match status" value="1"/>
</dbReference>
<dbReference type="GO" id="GO:0030313">
    <property type="term" value="C:cell envelope"/>
    <property type="evidence" value="ECO:0007669"/>
    <property type="project" value="UniProtKB-SubCell"/>
</dbReference>
<feature type="domain" description="Thioredoxin" evidence="5">
    <location>
        <begin position="327"/>
        <end position="472"/>
    </location>
</feature>
<dbReference type="Proteomes" id="UP000254893">
    <property type="component" value="Unassembled WGS sequence"/>
</dbReference>
<dbReference type="CDD" id="cd02966">
    <property type="entry name" value="TlpA_like_family"/>
    <property type="match status" value="1"/>
</dbReference>
<evidence type="ECO:0000256" key="1">
    <source>
        <dbReference type="ARBA" id="ARBA00004196"/>
    </source>
</evidence>
<keyword evidence="4" id="KW-0676">Redox-active center</keyword>
<gene>
    <name evidence="6" type="primary">resA_1</name>
    <name evidence="6" type="ORF">NCTC11388_00580</name>
</gene>
<evidence type="ECO:0000313" key="6">
    <source>
        <dbReference type="EMBL" id="SUI98233.1"/>
    </source>
</evidence>
<dbReference type="EMBL" id="UGYW01000001">
    <property type="protein sequence ID" value="SUI98233.1"/>
    <property type="molecule type" value="Genomic_DNA"/>
</dbReference>
<dbReference type="SUPFAM" id="SSF52833">
    <property type="entry name" value="Thioredoxin-like"/>
    <property type="match status" value="1"/>
</dbReference>
<dbReference type="InterPro" id="IPR050553">
    <property type="entry name" value="Thioredoxin_ResA/DsbE_sf"/>
</dbReference>
<protein>
    <submittedName>
        <fullName evidence="6">Thiol-disulfide oxidoreductase resA</fullName>
    </submittedName>
</protein>
<reference evidence="6 7" key="1">
    <citation type="submission" date="2018-06" db="EMBL/GenBank/DDBJ databases">
        <authorList>
            <consortium name="Pathogen Informatics"/>
            <person name="Doyle S."/>
        </authorList>
    </citation>
    <scope>NUCLEOTIDE SEQUENCE [LARGE SCALE GENOMIC DNA]</scope>
    <source>
        <strain evidence="6 7">NCTC11388</strain>
    </source>
</reference>
<dbReference type="PROSITE" id="PS51352">
    <property type="entry name" value="THIOREDOXIN_2"/>
    <property type="match status" value="1"/>
</dbReference>
<comment type="subcellular location">
    <subcellularLocation>
        <location evidence="1">Cell envelope</location>
    </subcellularLocation>
</comment>
<dbReference type="PANTHER" id="PTHR42852:SF6">
    <property type="entry name" value="THIOL:DISULFIDE INTERCHANGE PROTEIN DSBE"/>
    <property type="match status" value="1"/>
</dbReference>
<dbReference type="InterPro" id="IPR013766">
    <property type="entry name" value="Thioredoxin_domain"/>
</dbReference>
<evidence type="ECO:0000313" key="7">
    <source>
        <dbReference type="Proteomes" id="UP000254893"/>
    </source>
</evidence>
<dbReference type="InterPro" id="IPR013740">
    <property type="entry name" value="Redoxin"/>
</dbReference>
<name>A0A380BB42_SPHSI</name>